<reference evidence="4" key="2">
    <citation type="submission" date="2023-07" db="EMBL/GenBank/DDBJ databases">
        <authorList>
            <consortium name="Lawrence Berkeley National Laboratory"/>
            <person name="Haridas S."/>
            <person name="Hensen N."/>
            <person name="Bonometti L."/>
            <person name="Westerberg I."/>
            <person name="Brannstrom I.O."/>
            <person name="Guillou S."/>
            <person name="Cros-Aarteil S."/>
            <person name="Calhoun S."/>
            <person name="Kuo A."/>
            <person name="Mondo S."/>
            <person name="Pangilinan J."/>
            <person name="Riley R."/>
            <person name="LaButti K."/>
            <person name="Andreopoulos B."/>
            <person name="Lipzen A."/>
            <person name="Chen C."/>
            <person name="Yanf M."/>
            <person name="Daum C."/>
            <person name="Ng V."/>
            <person name="Clum A."/>
            <person name="Steindorff A."/>
            <person name="Ohm R."/>
            <person name="Martin F."/>
            <person name="Silar P."/>
            <person name="Natvig D."/>
            <person name="Lalanne C."/>
            <person name="Gautier V."/>
            <person name="Ament-velasquez S.L."/>
            <person name="Kruys A."/>
            <person name="Hutchinson M.I."/>
            <person name="Powell A.J."/>
            <person name="Barry K."/>
            <person name="Miller A.N."/>
            <person name="Grigoriev I.V."/>
            <person name="Debuchy R."/>
            <person name="Gladieux P."/>
            <person name="Thoren M.H."/>
            <person name="Johannesson H."/>
        </authorList>
    </citation>
    <scope>NUCLEOTIDE SEQUENCE</scope>
    <source>
        <strain evidence="4">FGSC 1904</strain>
    </source>
</reference>
<keyword evidence="2" id="KW-0812">Transmembrane</keyword>
<keyword evidence="5" id="KW-1185">Reference proteome</keyword>
<evidence type="ECO:0000313" key="5">
    <source>
        <dbReference type="Proteomes" id="UP001281003"/>
    </source>
</evidence>
<dbReference type="Pfam" id="PF20237">
    <property type="entry name" value="DUF6594"/>
    <property type="match status" value="1"/>
</dbReference>
<dbReference type="Proteomes" id="UP001281003">
    <property type="component" value="Unassembled WGS sequence"/>
</dbReference>
<dbReference type="EMBL" id="JAUTDP010000002">
    <property type="protein sequence ID" value="KAK3401451.1"/>
    <property type="molecule type" value="Genomic_DNA"/>
</dbReference>
<proteinExistence type="predicted"/>
<dbReference type="AlphaFoldDB" id="A0AAE0UEN5"/>
<evidence type="ECO:0000256" key="1">
    <source>
        <dbReference type="SAM" id="MobiDB-lite"/>
    </source>
</evidence>
<evidence type="ECO:0000259" key="3">
    <source>
        <dbReference type="Pfam" id="PF20237"/>
    </source>
</evidence>
<feature type="transmembrane region" description="Helical" evidence="2">
    <location>
        <begin position="186"/>
        <end position="206"/>
    </location>
</feature>
<feature type="region of interest" description="Disordered" evidence="1">
    <location>
        <begin position="155"/>
        <end position="174"/>
    </location>
</feature>
<feature type="domain" description="DUF6594" evidence="3">
    <location>
        <begin position="139"/>
        <end position="253"/>
    </location>
</feature>
<reference evidence="4" key="1">
    <citation type="journal article" date="2023" name="Mol. Phylogenet. Evol.">
        <title>Genome-scale phylogeny and comparative genomics of the fungal order Sordariales.</title>
        <authorList>
            <person name="Hensen N."/>
            <person name="Bonometti L."/>
            <person name="Westerberg I."/>
            <person name="Brannstrom I.O."/>
            <person name="Guillou S."/>
            <person name="Cros-Aarteil S."/>
            <person name="Calhoun S."/>
            <person name="Haridas S."/>
            <person name="Kuo A."/>
            <person name="Mondo S."/>
            <person name="Pangilinan J."/>
            <person name="Riley R."/>
            <person name="LaButti K."/>
            <person name="Andreopoulos B."/>
            <person name="Lipzen A."/>
            <person name="Chen C."/>
            <person name="Yan M."/>
            <person name="Daum C."/>
            <person name="Ng V."/>
            <person name="Clum A."/>
            <person name="Steindorff A."/>
            <person name="Ohm R.A."/>
            <person name="Martin F."/>
            <person name="Silar P."/>
            <person name="Natvig D.O."/>
            <person name="Lalanne C."/>
            <person name="Gautier V."/>
            <person name="Ament-Velasquez S.L."/>
            <person name="Kruys A."/>
            <person name="Hutchinson M.I."/>
            <person name="Powell A.J."/>
            <person name="Barry K."/>
            <person name="Miller A.N."/>
            <person name="Grigoriev I.V."/>
            <person name="Debuchy R."/>
            <person name="Gladieux P."/>
            <person name="Hiltunen Thoren M."/>
            <person name="Johannesson H."/>
        </authorList>
    </citation>
    <scope>NUCLEOTIDE SEQUENCE</scope>
    <source>
        <strain evidence="4">FGSC 1904</strain>
    </source>
</reference>
<organism evidence="4 5">
    <name type="scientific">Sordaria brevicollis</name>
    <dbReference type="NCBI Taxonomy" id="83679"/>
    <lineage>
        <taxon>Eukaryota</taxon>
        <taxon>Fungi</taxon>
        <taxon>Dikarya</taxon>
        <taxon>Ascomycota</taxon>
        <taxon>Pezizomycotina</taxon>
        <taxon>Sordariomycetes</taxon>
        <taxon>Sordariomycetidae</taxon>
        <taxon>Sordariales</taxon>
        <taxon>Sordariaceae</taxon>
        <taxon>Sordaria</taxon>
    </lineage>
</organism>
<name>A0AAE0UEN5_SORBR</name>
<protein>
    <recommendedName>
        <fullName evidence="3">DUF6594 domain-containing protein</fullName>
    </recommendedName>
</protein>
<feature type="transmembrane region" description="Helical" evidence="2">
    <location>
        <begin position="213"/>
        <end position="235"/>
    </location>
</feature>
<gene>
    <name evidence="4" type="ORF">B0T20DRAFT_450520</name>
</gene>
<evidence type="ECO:0000256" key="2">
    <source>
        <dbReference type="SAM" id="Phobius"/>
    </source>
</evidence>
<comment type="caution">
    <text evidence="4">The sequence shown here is derived from an EMBL/GenBank/DDBJ whole genome shotgun (WGS) entry which is preliminary data.</text>
</comment>
<accession>A0AAE0UEN5</accession>
<dbReference type="InterPro" id="IPR046529">
    <property type="entry name" value="DUF6594"/>
</dbReference>
<keyword evidence="2" id="KW-1133">Transmembrane helix</keyword>
<feature type="transmembrane region" description="Helical" evidence="2">
    <location>
        <begin position="241"/>
        <end position="260"/>
    </location>
</feature>
<sequence>MGLLERFFPWSDHQPFSEKHVGFAVYFGDIQRMYIRYLHTKLIDLTVKVQLDCPLGPGAQGSLSGAEELGPLLRTYVQAVQDHDYMTKFAVKTTDPFIATSRRHHDHAAFETACARRGLAIKQLVPPISEERNGELESQQPQDRWIDRVQKASIPTGPWEDSKSKNHHRPASSLVNTRTLSTKRAFWTRVGAAAIGAAFLIAPMWILALQRNLYVHLGVATGCITAFGLLVSLYLETVDNVFAATLAYAAVIMVFVGIVLQEVGSQ</sequence>
<keyword evidence="2" id="KW-0472">Membrane</keyword>
<evidence type="ECO:0000313" key="4">
    <source>
        <dbReference type="EMBL" id="KAK3401451.1"/>
    </source>
</evidence>